<feature type="domain" description="F-box" evidence="1">
    <location>
        <begin position="6"/>
        <end position="47"/>
    </location>
</feature>
<dbReference type="AlphaFoldDB" id="A0A0C2X8V6"/>
<dbReference type="Pfam" id="PF12937">
    <property type="entry name" value="F-box-like"/>
    <property type="match status" value="1"/>
</dbReference>
<dbReference type="Proteomes" id="UP000054549">
    <property type="component" value="Unassembled WGS sequence"/>
</dbReference>
<dbReference type="InterPro" id="IPR001810">
    <property type="entry name" value="F-box_dom"/>
</dbReference>
<dbReference type="SMART" id="SM00256">
    <property type="entry name" value="FBOX"/>
    <property type="match status" value="1"/>
</dbReference>
<dbReference type="HOGENOM" id="CLU_056564_0_0_1"/>
<dbReference type="Gene3D" id="1.20.1280.50">
    <property type="match status" value="1"/>
</dbReference>
<dbReference type="EMBL" id="KN818244">
    <property type="protein sequence ID" value="KIL65198.1"/>
    <property type="molecule type" value="Genomic_DNA"/>
</dbReference>
<reference evidence="2 3" key="1">
    <citation type="submission" date="2014-04" db="EMBL/GenBank/DDBJ databases">
        <title>Evolutionary Origins and Diversification of the Mycorrhizal Mutualists.</title>
        <authorList>
            <consortium name="DOE Joint Genome Institute"/>
            <consortium name="Mycorrhizal Genomics Consortium"/>
            <person name="Kohler A."/>
            <person name="Kuo A."/>
            <person name="Nagy L.G."/>
            <person name="Floudas D."/>
            <person name="Copeland A."/>
            <person name="Barry K.W."/>
            <person name="Cichocki N."/>
            <person name="Veneault-Fourrey C."/>
            <person name="LaButti K."/>
            <person name="Lindquist E.A."/>
            <person name="Lipzen A."/>
            <person name="Lundell T."/>
            <person name="Morin E."/>
            <person name="Murat C."/>
            <person name="Riley R."/>
            <person name="Ohm R."/>
            <person name="Sun H."/>
            <person name="Tunlid A."/>
            <person name="Henrissat B."/>
            <person name="Grigoriev I.V."/>
            <person name="Hibbett D.S."/>
            <person name="Martin F."/>
        </authorList>
    </citation>
    <scope>NUCLEOTIDE SEQUENCE [LARGE SCALE GENOMIC DNA]</scope>
    <source>
        <strain evidence="2 3">Koide BX008</strain>
    </source>
</reference>
<evidence type="ECO:0000259" key="1">
    <source>
        <dbReference type="SMART" id="SM00256"/>
    </source>
</evidence>
<accession>A0A0C2X8V6</accession>
<sequence>MTSPVLPREIFDEIINQLSDDKTLKSCSLVCRSFRRSAQKILFHSIDIDFANTDNNFDNGPRKLVLIVEHAPHLVEYVQMLQIFGNSICRPLDVVNNTDLANALGIFSRKGESFPINLRSLWLESLPWRCIPPGLQDALVLLMTVQSLRDIALHHGQDCPANLVQNLPPLLKHLLLAGTTFSSLPTTRKEFPKLESLTIAFYDLLAGTGRGLDKFPGDAVESIVNTTQLKTFRGVISKSSFIPLFEQILRPTSNSLEHLTLEQFNITDPDSVSIDLNRFSHLTDITIKQRSHEDISLIPSLLVLITETMKKISHRNVIRNLSFSLFLGPGINMVDFESAMKNVWQEVDAICFIPQLASSKSFRGITFIVGSSTASKCDAFSDLVQSKLPMTEKASKLHIRTYVPFQ</sequence>
<evidence type="ECO:0000313" key="2">
    <source>
        <dbReference type="EMBL" id="KIL65198.1"/>
    </source>
</evidence>
<proteinExistence type="predicted"/>
<gene>
    <name evidence="2" type="ORF">M378DRAFT_162464</name>
</gene>
<name>A0A0C2X8V6_AMAMK</name>
<dbReference type="Gene3D" id="3.80.10.10">
    <property type="entry name" value="Ribonuclease Inhibitor"/>
    <property type="match status" value="1"/>
</dbReference>
<dbReference type="InParanoid" id="A0A0C2X8V6"/>
<dbReference type="SUPFAM" id="SSF81383">
    <property type="entry name" value="F-box domain"/>
    <property type="match status" value="1"/>
</dbReference>
<dbReference type="InterPro" id="IPR036047">
    <property type="entry name" value="F-box-like_dom_sf"/>
</dbReference>
<keyword evidence="3" id="KW-1185">Reference proteome</keyword>
<dbReference type="InterPro" id="IPR032675">
    <property type="entry name" value="LRR_dom_sf"/>
</dbReference>
<organism evidence="2 3">
    <name type="scientific">Amanita muscaria (strain Koide BX008)</name>
    <dbReference type="NCBI Taxonomy" id="946122"/>
    <lineage>
        <taxon>Eukaryota</taxon>
        <taxon>Fungi</taxon>
        <taxon>Dikarya</taxon>
        <taxon>Basidiomycota</taxon>
        <taxon>Agaricomycotina</taxon>
        <taxon>Agaricomycetes</taxon>
        <taxon>Agaricomycetidae</taxon>
        <taxon>Agaricales</taxon>
        <taxon>Pluteineae</taxon>
        <taxon>Amanitaceae</taxon>
        <taxon>Amanita</taxon>
    </lineage>
</organism>
<evidence type="ECO:0000313" key="3">
    <source>
        <dbReference type="Proteomes" id="UP000054549"/>
    </source>
</evidence>
<protein>
    <recommendedName>
        <fullName evidence="1">F-box domain-containing protein</fullName>
    </recommendedName>
</protein>
<dbReference type="SUPFAM" id="SSF52058">
    <property type="entry name" value="L domain-like"/>
    <property type="match status" value="1"/>
</dbReference>
<dbReference type="OrthoDB" id="3070884at2759"/>